<keyword evidence="4" id="KW-1185">Reference proteome</keyword>
<dbReference type="PANTHER" id="PTHR33371">
    <property type="entry name" value="INTERMEMBRANE PHOSPHOLIPID TRANSPORT SYSTEM BINDING PROTEIN MLAD-RELATED"/>
    <property type="match status" value="1"/>
</dbReference>
<dbReference type="GO" id="GO:0051701">
    <property type="term" value="P:biological process involved in interaction with host"/>
    <property type="evidence" value="ECO:0007669"/>
    <property type="project" value="TreeGrafter"/>
</dbReference>
<dbReference type="PANTHER" id="PTHR33371:SF19">
    <property type="entry name" value="MCE-FAMILY PROTEIN MCE4A"/>
    <property type="match status" value="1"/>
</dbReference>
<feature type="domain" description="Mammalian cell entry C-terminal" evidence="2">
    <location>
        <begin position="122"/>
        <end position="344"/>
    </location>
</feature>
<dbReference type="RefSeq" id="WP_041133228.1">
    <property type="nucleotide sequence ID" value="NZ_CP010407.1"/>
</dbReference>
<reference evidence="3 4" key="1">
    <citation type="submission" date="2014-12" db="EMBL/GenBank/DDBJ databases">
        <title>Complete genome sequence of Streptomyces vietnamensis strain GIMV4.0001, a genetic manipulable producer of the benzoisochromanequinone antibiotic granaticin.</title>
        <authorList>
            <person name="Deng M.R."/>
            <person name="Guo J."/>
            <person name="Ma L.Y."/>
            <person name="Feng G.D."/>
            <person name="Mo C.Y."/>
            <person name="Zhu H.H."/>
        </authorList>
    </citation>
    <scope>NUCLEOTIDE SEQUENCE [LARGE SCALE GENOMIC DNA]</scope>
    <source>
        <strain evidence="4">GIMV4.0001</strain>
    </source>
</reference>
<evidence type="ECO:0000259" key="1">
    <source>
        <dbReference type="Pfam" id="PF02470"/>
    </source>
</evidence>
<dbReference type="InterPro" id="IPR052336">
    <property type="entry name" value="MlaD_Phospholipid_Transporter"/>
</dbReference>
<dbReference type="InterPro" id="IPR024516">
    <property type="entry name" value="Mce_C"/>
</dbReference>
<dbReference type="Pfam" id="PF02470">
    <property type="entry name" value="MlaD"/>
    <property type="match status" value="1"/>
</dbReference>
<proteinExistence type="predicted"/>
<dbReference type="EMBL" id="CP010407">
    <property type="protein sequence ID" value="AJF69307.1"/>
    <property type="molecule type" value="Genomic_DNA"/>
</dbReference>
<accession>A0A0B5IFK2</accession>
<evidence type="ECO:0000313" key="3">
    <source>
        <dbReference type="EMBL" id="AJF69307.1"/>
    </source>
</evidence>
<dbReference type="GO" id="GO:0005576">
    <property type="term" value="C:extracellular region"/>
    <property type="evidence" value="ECO:0007669"/>
    <property type="project" value="TreeGrafter"/>
</dbReference>
<dbReference type="HOGENOM" id="CLU_040159_2_0_11"/>
<organism evidence="3 4">
    <name type="scientific">Streptomyces vietnamensis</name>
    <dbReference type="NCBI Taxonomy" id="362257"/>
    <lineage>
        <taxon>Bacteria</taxon>
        <taxon>Bacillati</taxon>
        <taxon>Actinomycetota</taxon>
        <taxon>Actinomycetes</taxon>
        <taxon>Kitasatosporales</taxon>
        <taxon>Streptomycetaceae</taxon>
        <taxon>Streptomyces</taxon>
    </lineage>
</organism>
<protein>
    <submittedName>
        <fullName evidence="3">ABC transporter substrate-binding protein</fullName>
    </submittedName>
</protein>
<dbReference type="KEGG" id="svt:SVTN_38645"/>
<dbReference type="InterPro" id="IPR003399">
    <property type="entry name" value="Mce/MlaD"/>
</dbReference>
<dbReference type="AlphaFoldDB" id="A0A0B5IFK2"/>
<sequence length="417" mass="43977">MSDSTAETLRRRFAGVVFLLVPALLASLAVAVYDKRFTDSDPITVETGSVGNEMHLGAEVKLRGVVIGEVRAIDAVDGGARLTLAMRPGTLRHVPSDVRAQMLPTTLFGERFVALVPPATPSAKTLGPGDVIPEDRSSNAVELQQVLDNVLPLLTAVQPQKLSATLSAVSKALEGRGDKLGETLAELDAHLREFNPHLPALTRDLKELVKVSHLYADAAPDIVTALTDFTTTSGTLAEKEGELAGTLGATTRTAQDLTAFLRQNKNNIIRLSATGRPTLELLAEYSPSFPCTLRTLAQFVPAMDKALGKGTNRPGLHVEVTTVPSRGAYVPGRDTPSYGSGGGPHCYPVPYLGVPVAPATRASAAADQELGPANSPQENDLVNELLAPAAKKAPGDLPDWSSLLVGPAFRGAEVTLR</sequence>
<evidence type="ECO:0000259" key="2">
    <source>
        <dbReference type="Pfam" id="PF11887"/>
    </source>
</evidence>
<dbReference type="Proteomes" id="UP000031774">
    <property type="component" value="Chromosome"/>
</dbReference>
<dbReference type="STRING" id="362257.SVTN_38645"/>
<feature type="domain" description="Mce/MlaD" evidence="1">
    <location>
        <begin position="41"/>
        <end position="118"/>
    </location>
</feature>
<dbReference type="NCBIfam" id="TIGR00996">
    <property type="entry name" value="Mtu_fam_mce"/>
    <property type="match status" value="1"/>
</dbReference>
<gene>
    <name evidence="3" type="ORF">SVTN_38645</name>
</gene>
<evidence type="ECO:0000313" key="4">
    <source>
        <dbReference type="Proteomes" id="UP000031774"/>
    </source>
</evidence>
<name>A0A0B5IFK2_9ACTN</name>
<dbReference type="InterPro" id="IPR005693">
    <property type="entry name" value="Mce"/>
</dbReference>
<dbReference type="Pfam" id="PF11887">
    <property type="entry name" value="Mce4_CUP1"/>
    <property type="match status" value="1"/>
</dbReference>